<dbReference type="EMBL" id="CAKOAT010137932">
    <property type="protein sequence ID" value="CAH8337673.1"/>
    <property type="molecule type" value="Genomic_DNA"/>
</dbReference>
<keyword evidence="3" id="KW-0472">Membrane</keyword>
<keyword evidence="5" id="KW-1185">Reference proteome</keyword>
<evidence type="ECO:0000256" key="2">
    <source>
        <dbReference type="SAM" id="MobiDB-lite"/>
    </source>
</evidence>
<accession>A0ABC8JRY8</accession>
<gene>
    <name evidence="4" type="ORF">ERUC_LOCUS14647</name>
</gene>
<feature type="region of interest" description="Disordered" evidence="2">
    <location>
        <begin position="239"/>
        <end position="272"/>
    </location>
</feature>
<reference evidence="4 5" key="1">
    <citation type="submission" date="2022-03" db="EMBL/GenBank/DDBJ databases">
        <authorList>
            <person name="Macdonald S."/>
            <person name="Ahmed S."/>
            <person name="Newling K."/>
        </authorList>
    </citation>
    <scope>NUCLEOTIDE SEQUENCE [LARGE SCALE GENOMIC DNA]</scope>
</reference>
<keyword evidence="1" id="KW-0175">Coiled coil</keyword>
<comment type="caution">
    <text evidence="4">The sequence shown here is derived from an EMBL/GenBank/DDBJ whole genome shotgun (WGS) entry which is preliminary data.</text>
</comment>
<name>A0ABC8JRY8_ERUVS</name>
<proteinExistence type="predicted"/>
<feature type="compositionally biased region" description="Low complexity" evidence="2">
    <location>
        <begin position="239"/>
        <end position="252"/>
    </location>
</feature>
<keyword evidence="3" id="KW-1133">Transmembrane helix</keyword>
<feature type="coiled-coil region" evidence="1">
    <location>
        <begin position="358"/>
        <end position="390"/>
    </location>
</feature>
<evidence type="ECO:0000313" key="4">
    <source>
        <dbReference type="EMBL" id="CAH8337673.1"/>
    </source>
</evidence>
<evidence type="ECO:0000256" key="1">
    <source>
        <dbReference type="SAM" id="Coils"/>
    </source>
</evidence>
<feature type="transmembrane region" description="Helical" evidence="3">
    <location>
        <begin position="395"/>
        <end position="414"/>
    </location>
</feature>
<feature type="region of interest" description="Disordered" evidence="2">
    <location>
        <begin position="72"/>
        <end position="109"/>
    </location>
</feature>
<evidence type="ECO:0000313" key="5">
    <source>
        <dbReference type="Proteomes" id="UP001642260"/>
    </source>
</evidence>
<protein>
    <submittedName>
        <fullName evidence="4">Uncharacterized protein</fullName>
    </submittedName>
</protein>
<dbReference type="AlphaFoldDB" id="A0ABC8JRY8"/>
<sequence length="415" mass="46517">MRCWNWKGSAKGIVFPFISSTGNNDLIVHDDYVRKSEMNDERVDLIIELYRKKHDWSKHEWAYQETVQSFESSSAGDVSEQEKVGETGENGDAEEVDSTHVSAKRKGKREFKDVGVESRKKKLLYQRSTDKYHDMMEEMKSYIHGMFKSSFIELEKLLVQTMEDRNTRFEEKVMSLLMTRVMGPDAALGVPASPFTAPVVTFTAPSAVFTAPAAAFTTPTPDPAQSTAPFTAPAAAFTTPTPAPTQSTAPAASRKGAPSTIGGPANAAKTRPLQIGPSKYDLALSSRVMGPDQWFKNYRKSENHLFKWIDEALLDEIRSVDAKQDRVARNLAKFEEILSETVKSERVIAEHEMTQKLKEVVNLEVARVERDLAEKVNEKVKIEFVRLQNEMKKKVKLATMAMVVVGAIVGIWTAF</sequence>
<dbReference type="Proteomes" id="UP001642260">
    <property type="component" value="Unassembled WGS sequence"/>
</dbReference>
<keyword evidence="3" id="KW-0812">Transmembrane</keyword>
<evidence type="ECO:0000256" key="3">
    <source>
        <dbReference type="SAM" id="Phobius"/>
    </source>
</evidence>
<organism evidence="4 5">
    <name type="scientific">Eruca vesicaria subsp. sativa</name>
    <name type="common">Garden rocket</name>
    <name type="synonym">Eruca sativa</name>
    <dbReference type="NCBI Taxonomy" id="29727"/>
    <lineage>
        <taxon>Eukaryota</taxon>
        <taxon>Viridiplantae</taxon>
        <taxon>Streptophyta</taxon>
        <taxon>Embryophyta</taxon>
        <taxon>Tracheophyta</taxon>
        <taxon>Spermatophyta</taxon>
        <taxon>Magnoliopsida</taxon>
        <taxon>eudicotyledons</taxon>
        <taxon>Gunneridae</taxon>
        <taxon>Pentapetalae</taxon>
        <taxon>rosids</taxon>
        <taxon>malvids</taxon>
        <taxon>Brassicales</taxon>
        <taxon>Brassicaceae</taxon>
        <taxon>Brassiceae</taxon>
        <taxon>Eruca</taxon>
    </lineage>
</organism>